<feature type="domain" description="Carboxylesterase type B" evidence="4">
    <location>
        <begin position="40"/>
        <end position="369"/>
    </location>
</feature>
<evidence type="ECO:0000313" key="5">
    <source>
        <dbReference type="EMBL" id="PGH10950.1"/>
    </source>
</evidence>
<gene>
    <name evidence="5" type="ORF">AJ79_05196</name>
</gene>
<evidence type="ECO:0000256" key="2">
    <source>
        <dbReference type="ARBA" id="ARBA00022801"/>
    </source>
</evidence>
<evidence type="ECO:0000256" key="3">
    <source>
        <dbReference type="RuleBase" id="RU361235"/>
    </source>
</evidence>
<reference evidence="5 6" key="1">
    <citation type="submission" date="2017-10" db="EMBL/GenBank/DDBJ databases">
        <title>Comparative genomics in systemic dimorphic fungi from Ajellomycetaceae.</title>
        <authorList>
            <person name="Munoz J.F."/>
            <person name="Mcewen J.G."/>
            <person name="Clay O.K."/>
            <person name="Cuomo C.A."/>
        </authorList>
    </citation>
    <scope>NUCLEOTIDE SEQUENCE [LARGE SCALE GENOMIC DNA]</scope>
    <source>
        <strain evidence="5 6">UAMH5409</strain>
    </source>
</reference>
<dbReference type="EMBL" id="PDNB01000080">
    <property type="protein sequence ID" value="PGH10950.1"/>
    <property type="molecule type" value="Genomic_DNA"/>
</dbReference>
<dbReference type="PROSITE" id="PS00122">
    <property type="entry name" value="CARBOXYLESTERASE_B_1"/>
    <property type="match status" value="1"/>
</dbReference>
<dbReference type="OrthoDB" id="408631at2759"/>
<dbReference type="Gene3D" id="3.40.50.1820">
    <property type="entry name" value="alpha/beta hydrolase"/>
    <property type="match status" value="2"/>
</dbReference>
<evidence type="ECO:0000256" key="1">
    <source>
        <dbReference type="ARBA" id="ARBA00005964"/>
    </source>
</evidence>
<dbReference type="PANTHER" id="PTHR43918:SF4">
    <property type="entry name" value="CARBOXYLIC ESTER HYDROLASE"/>
    <property type="match status" value="1"/>
</dbReference>
<organism evidence="5 6">
    <name type="scientific">Helicocarpus griseus UAMH5409</name>
    <dbReference type="NCBI Taxonomy" id="1447875"/>
    <lineage>
        <taxon>Eukaryota</taxon>
        <taxon>Fungi</taxon>
        <taxon>Dikarya</taxon>
        <taxon>Ascomycota</taxon>
        <taxon>Pezizomycotina</taxon>
        <taxon>Eurotiomycetes</taxon>
        <taxon>Eurotiomycetidae</taxon>
        <taxon>Onygenales</taxon>
        <taxon>Ajellomycetaceae</taxon>
        <taxon>Helicocarpus</taxon>
    </lineage>
</organism>
<feature type="chain" id="PRO_5011811294" description="Carboxylic ester hydrolase" evidence="3">
    <location>
        <begin position="26"/>
        <end position="531"/>
    </location>
</feature>
<accession>A0A2B7XPT5</accession>
<protein>
    <recommendedName>
        <fullName evidence="3">Carboxylic ester hydrolase</fullName>
        <ecNumber evidence="3">3.1.1.-</ecNumber>
    </recommendedName>
</protein>
<feature type="signal peptide" evidence="3">
    <location>
        <begin position="1"/>
        <end position="25"/>
    </location>
</feature>
<dbReference type="Proteomes" id="UP000223968">
    <property type="component" value="Unassembled WGS sequence"/>
</dbReference>
<dbReference type="GO" id="GO:0052689">
    <property type="term" value="F:carboxylic ester hydrolase activity"/>
    <property type="evidence" value="ECO:0007669"/>
    <property type="project" value="TreeGrafter"/>
</dbReference>
<dbReference type="InterPro" id="IPR029058">
    <property type="entry name" value="AB_hydrolase_fold"/>
</dbReference>
<name>A0A2B7XPT5_9EURO</name>
<keyword evidence="3" id="KW-0732">Signal</keyword>
<dbReference type="Pfam" id="PF00135">
    <property type="entry name" value="COesterase"/>
    <property type="match status" value="1"/>
</dbReference>
<evidence type="ECO:0000259" key="4">
    <source>
        <dbReference type="Pfam" id="PF00135"/>
    </source>
</evidence>
<dbReference type="InterPro" id="IPR019826">
    <property type="entry name" value="Carboxylesterase_B_AS"/>
</dbReference>
<keyword evidence="2 3" id="KW-0378">Hydrolase</keyword>
<dbReference type="SUPFAM" id="SSF53474">
    <property type="entry name" value="alpha/beta-Hydrolases"/>
    <property type="match status" value="1"/>
</dbReference>
<dbReference type="STRING" id="1447875.A0A2B7XPT5"/>
<dbReference type="EC" id="3.1.1.-" evidence="3"/>
<dbReference type="PANTHER" id="PTHR43918">
    <property type="entry name" value="ACETYLCHOLINESTERASE"/>
    <property type="match status" value="1"/>
</dbReference>
<dbReference type="InterPro" id="IPR002018">
    <property type="entry name" value="CarbesteraseB"/>
</dbReference>
<comment type="similarity">
    <text evidence="1 3">Belongs to the type-B carboxylesterase/lipase family.</text>
</comment>
<dbReference type="AlphaFoldDB" id="A0A2B7XPT5"/>
<sequence>MNVLFSSRSLALALALGPFLPSVHGQTCPPSRDWQIGQGVDTTSGTVIGHPSDWKPEVSEYLGIPYAQPPVGDLRFDAPKPFAGDGEIVAANFSASCPSTIKPVTGPALENLPPFASRLVDILGQKGDTFDEDCLTLNVWTKPQTGEEKKTVMVWIYGGGFTSGNSGSPAYNGARLANEHDVIVVSINYRVGIFGFPGVTVTPERNPGLLDQRLGLEWVRDNIEKFGGDPAKITLFGQSAGGASTDFHSFAWVEDPIVRAYIPQSGVATNTMGGGSNNTAAWNNATEKLSCPGEAAGEESLTCMRSKSMPEIIEAIMPPEDDAAAATGGFTPTADDKVIFADYKGRRQQGLFAKLPVLVGNTDNEMGLYSMLGCVSSNETECNLDLPPIDLPFVCGAAAAAKSRVDHGVKAWRYIYAATWPNQDIGVRGAWHGADIGAVFGTTQNFEGEPDTPEQEEFGKHIREAWTGFAKDPEHGLEKFEWPVYNPLGRTVINLGGERSGEITYKYPWTTDRLCSLLDSGMLDRGIIDSL</sequence>
<proteinExistence type="inferred from homology"/>
<comment type="caution">
    <text evidence="5">The sequence shown here is derived from an EMBL/GenBank/DDBJ whole genome shotgun (WGS) entry which is preliminary data.</text>
</comment>
<keyword evidence="6" id="KW-1185">Reference proteome</keyword>
<dbReference type="InterPro" id="IPR050654">
    <property type="entry name" value="AChE-related_enzymes"/>
</dbReference>
<evidence type="ECO:0000313" key="6">
    <source>
        <dbReference type="Proteomes" id="UP000223968"/>
    </source>
</evidence>